<evidence type="ECO:0000313" key="4">
    <source>
        <dbReference type="Proteomes" id="UP000636709"/>
    </source>
</evidence>
<dbReference type="InterPro" id="IPR058942">
    <property type="entry name" value="AT3G52170-like"/>
</dbReference>
<name>A0A835FWR8_9POAL</name>
<dbReference type="Proteomes" id="UP000636709">
    <property type="component" value="Unassembled WGS sequence"/>
</dbReference>
<dbReference type="EMBL" id="JACEFO010000191">
    <property type="protein sequence ID" value="KAF8776473.1"/>
    <property type="molecule type" value="Genomic_DNA"/>
</dbReference>
<proteinExistence type="predicted"/>
<feature type="region of interest" description="Disordered" evidence="1">
    <location>
        <begin position="12"/>
        <end position="34"/>
    </location>
</feature>
<dbReference type="AlphaFoldDB" id="A0A835FWR8"/>
<dbReference type="PANTHER" id="PTHR34568:SF1">
    <property type="entry name" value="DNA BINDING PROTEIN"/>
    <property type="match status" value="1"/>
</dbReference>
<comment type="caution">
    <text evidence="3">The sequence shown here is derived from an EMBL/GenBank/DDBJ whole genome shotgun (WGS) entry which is preliminary data.</text>
</comment>
<dbReference type="OrthoDB" id="787154at2759"/>
<reference evidence="3" key="1">
    <citation type="submission" date="2020-07" db="EMBL/GenBank/DDBJ databases">
        <title>Genome sequence and genetic diversity analysis of an under-domesticated orphan crop, white fonio (Digitaria exilis).</title>
        <authorList>
            <person name="Bennetzen J.L."/>
            <person name="Chen S."/>
            <person name="Ma X."/>
            <person name="Wang X."/>
            <person name="Yssel A.E.J."/>
            <person name="Chaluvadi S.R."/>
            <person name="Johnson M."/>
            <person name="Gangashetty P."/>
            <person name="Hamidou F."/>
            <person name="Sanogo M.D."/>
            <person name="Zwaenepoel A."/>
            <person name="Wallace J."/>
            <person name="Van De Peer Y."/>
            <person name="Van Deynze A."/>
        </authorList>
    </citation>
    <scope>NUCLEOTIDE SEQUENCE</scope>
    <source>
        <tissue evidence="3">Leaves</tissue>
    </source>
</reference>
<feature type="compositionally biased region" description="Basic and acidic residues" evidence="1">
    <location>
        <begin position="14"/>
        <end position="26"/>
    </location>
</feature>
<accession>A0A835FWR8</accession>
<sequence>MGKVKYLCWRKPRREPLPNADRDRPRRPGPTKTLQSCRLFRAVSSASPPFLPPKFASANPIASKTPGGKTLHFRRISLAVPARSPPLFRRGGSSLPGAWEEERRMQAAAGTVSWVAAPPSVLGRCCCGGGSVKGRACGGGGGGGGVRGAGVARCCARAPEKRPPRVRKSKEERREMVESFINSYRVAHDGKFPSVNLTHKEVGGSYYIVREIVRDVIQENRVLGPGGLDATVLSFEDCPDSSELSMKHELGQDNIEIMDLSYDGQVDKESFSLQNNSISTETLLGSSNILEAGVLKSVVQNGSAAGTTFLEANLEKQDEVLPGGSIEVSLSSPEEQDLSFAHVSDSDKNNALNSQVDAQEGMGSIVTDRVIISSESASANETNGAHLREHEMLLNDNHGCTNDSVVDDGNLLAATNGVVQEKQASFLGHDLSNKSVTANDVQSIDGQISSTVSPIEASKEHRLQDELEQPLLDTNCGQQENNVSPISHPALDTKGLLHTEGQHSVVENGCAAEHNSQIVDPAISGLY</sequence>
<organism evidence="3 4">
    <name type="scientific">Digitaria exilis</name>
    <dbReference type="NCBI Taxonomy" id="1010633"/>
    <lineage>
        <taxon>Eukaryota</taxon>
        <taxon>Viridiplantae</taxon>
        <taxon>Streptophyta</taxon>
        <taxon>Embryophyta</taxon>
        <taxon>Tracheophyta</taxon>
        <taxon>Spermatophyta</taxon>
        <taxon>Magnoliopsida</taxon>
        <taxon>Liliopsida</taxon>
        <taxon>Poales</taxon>
        <taxon>Poaceae</taxon>
        <taxon>PACMAD clade</taxon>
        <taxon>Panicoideae</taxon>
        <taxon>Panicodae</taxon>
        <taxon>Paniceae</taxon>
        <taxon>Anthephorinae</taxon>
        <taxon>Digitaria</taxon>
    </lineage>
</organism>
<evidence type="ECO:0000259" key="2">
    <source>
        <dbReference type="Pfam" id="PF25896"/>
    </source>
</evidence>
<dbReference type="InterPro" id="IPR058941">
    <property type="entry name" value="HTH_AT3G52170-like"/>
</dbReference>
<dbReference type="Pfam" id="PF25896">
    <property type="entry name" value="HTH_AT3G52170"/>
    <property type="match status" value="1"/>
</dbReference>
<feature type="domain" description="AT3G52170-like helix-turn-helix" evidence="2">
    <location>
        <begin position="169"/>
        <end position="217"/>
    </location>
</feature>
<evidence type="ECO:0000313" key="3">
    <source>
        <dbReference type="EMBL" id="KAF8776473.1"/>
    </source>
</evidence>
<dbReference type="PANTHER" id="PTHR34568">
    <property type="entry name" value="RRM DOMAIN-CONTAINING PROTEIN"/>
    <property type="match status" value="1"/>
</dbReference>
<keyword evidence="4" id="KW-1185">Reference proteome</keyword>
<gene>
    <name evidence="3" type="ORF">HU200_003178</name>
</gene>
<evidence type="ECO:0000256" key="1">
    <source>
        <dbReference type="SAM" id="MobiDB-lite"/>
    </source>
</evidence>
<protein>
    <recommendedName>
        <fullName evidence="2">AT3G52170-like helix-turn-helix domain-containing protein</fullName>
    </recommendedName>
</protein>